<feature type="binding site" evidence="9">
    <location>
        <position position="349"/>
    </location>
    <ligand>
        <name>Mg(2+)</name>
        <dbReference type="ChEBI" id="CHEBI:18420"/>
        <label>2</label>
    </ligand>
</feature>
<dbReference type="InterPro" id="IPR007096">
    <property type="entry name" value="RNA-dir_Rpol_cat_phage"/>
</dbReference>
<gene>
    <name evidence="11" type="primary">AIN000_3</name>
</gene>
<dbReference type="GO" id="GO:0000166">
    <property type="term" value="F:nucleotide binding"/>
    <property type="evidence" value="ECO:0007669"/>
    <property type="project" value="UniProtKB-KW"/>
</dbReference>
<keyword evidence="5" id="KW-0547">Nucleotide-binding</keyword>
<feature type="binding site" evidence="9">
    <location>
        <position position="348"/>
    </location>
    <ligand>
        <name>Mg(2+)</name>
        <dbReference type="ChEBI" id="CHEBI:18420"/>
        <label>2</label>
    </ligand>
</feature>
<keyword evidence="12" id="KW-1185">Reference proteome</keyword>
<protein>
    <recommendedName>
        <fullName evidence="1">RNA-directed RNA polymerase</fullName>
        <ecNumber evidence="1">2.7.7.48</ecNumber>
    </recommendedName>
    <alternativeName>
        <fullName evidence="7">RNA replicase beta chain</fullName>
    </alternativeName>
</protein>
<evidence type="ECO:0000259" key="10">
    <source>
        <dbReference type="PROSITE" id="PS50522"/>
    </source>
</evidence>
<feature type="non-terminal residue" evidence="11">
    <location>
        <position position="512"/>
    </location>
</feature>
<keyword evidence="6" id="KW-0693">Viral RNA replication</keyword>
<dbReference type="Pfam" id="PF03431">
    <property type="entry name" value="RNA_replicase_B"/>
    <property type="match status" value="1"/>
</dbReference>
<feature type="binding site" evidence="9">
    <location>
        <position position="265"/>
    </location>
    <ligand>
        <name>Mg(2+)</name>
        <dbReference type="ChEBI" id="CHEBI:18420"/>
        <label>2</label>
    </ligand>
</feature>
<keyword evidence="2 11" id="KW-0696">RNA-directed RNA polymerase</keyword>
<evidence type="ECO:0000256" key="3">
    <source>
        <dbReference type="ARBA" id="ARBA00022679"/>
    </source>
</evidence>
<keyword evidence="4" id="KW-0548">Nucleotidyltransferase</keyword>
<accession>A0A8S5KXF3</accession>
<keyword evidence="3" id="KW-0808">Transferase</keyword>
<evidence type="ECO:0000256" key="5">
    <source>
        <dbReference type="ARBA" id="ARBA00022741"/>
    </source>
</evidence>
<comment type="cofactor">
    <cofactor evidence="9">
        <name>Mg(2+)</name>
        <dbReference type="ChEBI" id="CHEBI:18420"/>
    </cofactor>
    <text evidence="9">Binds 2 Mg(2+) per subunit.</text>
</comment>
<name>A0A8S5KXF3_9VIRU</name>
<dbReference type="EMBL" id="BK013355">
    <property type="protein sequence ID" value="DAD49840.1"/>
    <property type="molecule type" value="Genomic_RNA"/>
</dbReference>
<evidence type="ECO:0000256" key="4">
    <source>
        <dbReference type="ARBA" id="ARBA00022695"/>
    </source>
</evidence>
<feature type="domain" description="RdRp catalytic" evidence="10">
    <location>
        <begin position="250"/>
        <end position="380"/>
    </location>
</feature>
<reference evidence="11" key="1">
    <citation type="submission" date="2020-09" db="EMBL/GenBank/DDBJ databases">
        <title>Leviviricetes taxonomy.</title>
        <authorList>
            <person name="Stockdale S.R."/>
            <person name="Callanan J."/>
            <person name="Adriaenssens E.M."/>
            <person name="Kuhn J.H."/>
            <person name="Rumnieks J."/>
            <person name="Shkoporov A."/>
            <person name="Draper L.A."/>
            <person name="Ross P."/>
            <person name="Hill C."/>
        </authorList>
    </citation>
    <scope>NUCLEOTIDE SEQUENCE</scope>
</reference>
<keyword evidence="9" id="KW-0479">Metal-binding</keyword>
<evidence type="ECO:0000256" key="6">
    <source>
        <dbReference type="ARBA" id="ARBA00022953"/>
    </source>
</evidence>
<keyword evidence="9" id="KW-0460">Magnesium</keyword>
<dbReference type="KEGG" id="vg:80398887"/>
<evidence type="ECO:0000256" key="2">
    <source>
        <dbReference type="ARBA" id="ARBA00022484"/>
    </source>
</evidence>
<dbReference type="Proteomes" id="UP000680270">
    <property type="component" value="Segment"/>
</dbReference>
<dbReference type="GO" id="GO:0003968">
    <property type="term" value="F:RNA-directed RNA polymerase activity"/>
    <property type="evidence" value="ECO:0007669"/>
    <property type="project" value="UniProtKB-KW"/>
</dbReference>
<evidence type="ECO:0000313" key="11">
    <source>
        <dbReference type="EMBL" id="DAD49840.1"/>
    </source>
</evidence>
<evidence type="ECO:0000256" key="1">
    <source>
        <dbReference type="ARBA" id="ARBA00012494"/>
    </source>
</evidence>
<evidence type="ECO:0000256" key="8">
    <source>
        <dbReference type="ARBA" id="ARBA00048744"/>
    </source>
</evidence>
<proteinExistence type="predicted"/>
<dbReference type="EC" id="2.7.7.48" evidence="1"/>
<dbReference type="GO" id="GO:0039694">
    <property type="term" value="P:viral RNA genome replication"/>
    <property type="evidence" value="ECO:0007669"/>
    <property type="project" value="InterPro"/>
</dbReference>
<dbReference type="GO" id="GO:0046872">
    <property type="term" value="F:metal ion binding"/>
    <property type="evidence" value="ECO:0007669"/>
    <property type="project" value="UniProtKB-KW"/>
</dbReference>
<evidence type="ECO:0000313" key="12">
    <source>
        <dbReference type="Proteomes" id="UP000680270"/>
    </source>
</evidence>
<dbReference type="GeneID" id="80398887"/>
<sequence length="512" mass="58632">MRKTTEKRSLSKRKNRFKLPEHLHDSFLSDFKTVLAETVLPPPLRDVGVKFSHQLLEYTSKLSDVTTTSAELRRSAAISKWLSAEARNRKTNIRLFLDEPVTFVDGVTSKDILNFARLVVRQTIGEEFTDEIYQGEFTNGASTRVSRGPDAISRKFVGEAHATTRGKDLFVQHVLTGSPVWISALMDGSFRLAERESSVMFTVPKNSEIDRVACKEPEINMYLQRGAGLYLRRALKKRGIDLQDQSINQRLACVGSMTKTVATLDLSSASDLISTELVRKLLPDKWFDYLDAIRVKTVSIDGIDHELEMFSSMGNGFTFELESLIFFALSCAINRCYKIRGRISVYGDDIITPTAIAALYPRIFSWFGFVVNPRKSFWKGRFRESCGRHYHDGFDVTPFYIRTKLSCVTDLCHQLNQLRYWSTRDSSDYFIPQLYELWVKYSSFVPKYLWGGKRIEDKSCLVTPDSPRSRLIASKRSCKVDQKGSYFQWLHNAQRRRTYAAAWSGLETGLFT</sequence>
<evidence type="ECO:0000256" key="7">
    <source>
        <dbReference type="ARBA" id="ARBA00030248"/>
    </source>
</evidence>
<dbReference type="InterPro" id="IPR005093">
    <property type="entry name" value="RNArep_beta"/>
</dbReference>
<dbReference type="PROSITE" id="PS50522">
    <property type="entry name" value="RDRP_PHAGE"/>
    <property type="match status" value="1"/>
</dbReference>
<organism evidence="11 12">
    <name type="scientific">ssRNA phage AIN000</name>
    <dbReference type="NCBI Taxonomy" id="2785983"/>
    <lineage>
        <taxon>Viruses</taxon>
        <taxon>Riboviria</taxon>
        <taxon>Orthornavirae</taxon>
        <taxon>Lenarviricota</taxon>
        <taxon>Leviviricetes</taxon>
        <taxon>Norzivirales</taxon>
        <taxon>Fiersviridae</taxon>
        <taxon>Poncivirus</taxon>
        <taxon>Poncivirus insecticola</taxon>
    </lineage>
</organism>
<comment type="catalytic activity">
    <reaction evidence="8">
        <text>RNA(n) + a ribonucleoside 5'-triphosphate = RNA(n+1) + diphosphate</text>
        <dbReference type="Rhea" id="RHEA:21248"/>
        <dbReference type="Rhea" id="RHEA-COMP:14527"/>
        <dbReference type="Rhea" id="RHEA-COMP:17342"/>
        <dbReference type="ChEBI" id="CHEBI:33019"/>
        <dbReference type="ChEBI" id="CHEBI:61557"/>
        <dbReference type="ChEBI" id="CHEBI:140395"/>
        <dbReference type="EC" id="2.7.7.48"/>
    </reaction>
</comment>
<evidence type="ECO:0000256" key="9">
    <source>
        <dbReference type="PIRSR" id="PIRSR605093-1"/>
    </source>
</evidence>
<dbReference type="RefSeq" id="YP_010769775.1">
    <property type="nucleotide sequence ID" value="NC_074071.1"/>
</dbReference>